<comment type="caution">
    <text evidence="1">The sequence shown here is derived from an EMBL/GenBank/DDBJ whole genome shotgun (WGS) entry which is preliminary data.</text>
</comment>
<sequence length="63" mass="7189">MGVPEPSQNGRTDATRVYHLGQRDTYIVVAQLSPEFTARVVDRWQELEVQAAALLRLLLHLRC</sequence>
<organism evidence="1 2">
    <name type="scientific">Rhodobaculum claviforme</name>
    <dbReference type="NCBI Taxonomy" id="1549854"/>
    <lineage>
        <taxon>Bacteria</taxon>
        <taxon>Pseudomonadati</taxon>
        <taxon>Pseudomonadota</taxon>
        <taxon>Alphaproteobacteria</taxon>
        <taxon>Rhodobacterales</taxon>
        <taxon>Paracoccaceae</taxon>
        <taxon>Rhodobaculum</taxon>
    </lineage>
</organism>
<evidence type="ECO:0000313" key="2">
    <source>
        <dbReference type="Proteomes" id="UP000706333"/>
    </source>
</evidence>
<dbReference type="AlphaFoldDB" id="A0A934WIQ0"/>
<keyword evidence="2" id="KW-1185">Reference proteome</keyword>
<reference evidence="1" key="2">
    <citation type="journal article" date="2020" name="Microorganisms">
        <title>Osmotic Adaptation and Compatible Solute Biosynthesis of Phototrophic Bacteria as Revealed from Genome Analyses.</title>
        <authorList>
            <person name="Imhoff J.F."/>
            <person name="Rahn T."/>
            <person name="Kunzel S."/>
            <person name="Keller A."/>
            <person name="Neulinger S.C."/>
        </authorList>
    </citation>
    <scope>NUCLEOTIDE SEQUENCE</scope>
    <source>
        <strain evidence="1">LMG 28126</strain>
    </source>
</reference>
<evidence type="ECO:0000313" key="1">
    <source>
        <dbReference type="EMBL" id="MBK5927091.1"/>
    </source>
</evidence>
<reference evidence="1" key="1">
    <citation type="submission" date="2017-05" db="EMBL/GenBank/DDBJ databases">
        <authorList>
            <person name="Imhoff J.F."/>
            <person name="Rahn T."/>
            <person name="Kuenzel S."/>
            <person name="Neulinger S.C."/>
        </authorList>
    </citation>
    <scope>NUCLEOTIDE SEQUENCE</scope>
    <source>
        <strain evidence="1">LMG 28126</strain>
    </source>
</reference>
<dbReference type="Proteomes" id="UP000706333">
    <property type="component" value="Unassembled WGS sequence"/>
</dbReference>
<accession>A0A934WIQ0</accession>
<gene>
    <name evidence="1" type="ORF">CCR87_07015</name>
</gene>
<protein>
    <submittedName>
        <fullName evidence="1">Uncharacterized protein</fullName>
    </submittedName>
</protein>
<dbReference type="EMBL" id="NHSD01000203">
    <property type="protein sequence ID" value="MBK5927091.1"/>
    <property type="molecule type" value="Genomic_DNA"/>
</dbReference>
<name>A0A934WIQ0_9RHOB</name>
<proteinExistence type="predicted"/>